<accession>A0A8J2N1I6</accession>
<feature type="domain" description="NmrA-like" evidence="1">
    <location>
        <begin position="3"/>
        <end position="110"/>
    </location>
</feature>
<reference evidence="2" key="1">
    <citation type="submission" date="2021-05" db="EMBL/GenBank/DDBJ databases">
        <authorList>
            <person name="Stam R."/>
        </authorList>
    </citation>
    <scope>NUCLEOTIDE SEQUENCE</scope>
    <source>
        <strain evidence="2">CS162</strain>
    </source>
</reference>
<dbReference type="EMBL" id="CAJRGZ010000022">
    <property type="protein sequence ID" value="CAG5172679.1"/>
    <property type="molecule type" value="Genomic_DNA"/>
</dbReference>
<dbReference type="SUPFAM" id="SSF51735">
    <property type="entry name" value="NAD(P)-binding Rossmann-fold domains"/>
    <property type="match status" value="1"/>
</dbReference>
<dbReference type="PANTHER" id="PTHR48079:SF6">
    <property type="entry name" value="NAD(P)-BINDING DOMAIN-CONTAINING PROTEIN-RELATED"/>
    <property type="match status" value="1"/>
</dbReference>
<sequence length="345" mass="37775">MSILITGASGYLGGSLLAQLHDTVFPGNKTIYALVRSQKQAEAVGKYGAKPLMLDFQDEQSVTKSVVDAQIFVIYFLIDAANSDMQIPLIKALAEVKKQTGQEVHFLHTSGAKIFSEHAGMTTDRRLLDTDPELYNLQKSSKAPHQFLTQATNANNTVIETAEKYGVRSYIFIPCIVYGEGKGFGNKTSIQTVAVVKAARGTGAIYDINPEGWTWPVCHINDNTKLYVELLKSIIRDENPESGQNGYYLASSGSVAWYDIYAAMAKALAKRGVIGSADVKRADDTALDKMSQALGCPKEMVAVQLGGKCTLETKRAYNVGWRPDYKAEHIIEAADTEVELILKHL</sequence>
<dbReference type="Gene3D" id="3.40.50.720">
    <property type="entry name" value="NAD(P)-binding Rossmann-like Domain"/>
    <property type="match status" value="1"/>
</dbReference>
<gene>
    <name evidence="2" type="ORF">ALTATR162_LOCUS7507</name>
</gene>
<evidence type="ECO:0000259" key="1">
    <source>
        <dbReference type="Pfam" id="PF05368"/>
    </source>
</evidence>
<dbReference type="OrthoDB" id="10262413at2759"/>
<dbReference type="PANTHER" id="PTHR48079">
    <property type="entry name" value="PROTEIN YEEZ"/>
    <property type="match status" value="1"/>
</dbReference>
<dbReference type="Proteomes" id="UP000676310">
    <property type="component" value="Unassembled WGS sequence"/>
</dbReference>
<comment type="caution">
    <text evidence="2">The sequence shown here is derived from an EMBL/GenBank/DDBJ whole genome shotgun (WGS) entry which is preliminary data.</text>
</comment>
<organism evidence="2 3">
    <name type="scientific">Alternaria atra</name>
    <dbReference type="NCBI Taxonomy" id="119953"/>
    <lineage>
        <taxon>Eukaryota</taxon>
        <taxon>Fungi</taxon>
        <taxon>Dikarya</taxon>
        <taxon>Ascomycota</taxon>
        <taxon>Pezizomycotina</taxon>
        <taxon>Dothideomycetes</taxon>
        <taxon>Pleosporomycetidae</taxon>
        <taxon>Pleosporales</taxon>
        <taxon>Pleosporineae</taxon>
        <taxon>Pleosporaceae</taxon>
        <taxon>Alternaria</taxon>
        <taxon>Alternaria sect. Ulocladioides</taxon>
    </lineage>
</organism>
<dbReference type="RefSeq" id="XP_043171070.1">
    <property type="nucleotide sequence ID" value="XM_043315135.1"/>
</dbReference>
<evidence type="ECO:0000313" key="2">
    <source>
        <dbReference type="EMBL" id="CAG5172679.1"/>
    </source>
</evidence>
<dbReference type="InterPro" id="IPR051783">
    <property type="entry name" value="NAD(P)-dependent_oxidoreduct"/>
</dbReference>
<name>A0A8J2N1I6_9PLEO</name>
<protein>
    <recommendedName>
        <fullName evidence="1">NmrA-like domain-containing protein</fullName>
    </recommendedName>
</protein>
<dbReference type="InterPro" id="IPR036291">
    <property type="entry name" value="NAD(P)-bd_dom_sf"/>
</dbReference>
<dbReference type="GO" id="GO:0005737">
    <property type="term" value="C:cytoplasm"/>
    <property type="evidence" value="ECO:0007669"/>
    <property type="project" value="TreeGrafter"/>
</dbReference>
<dbReference type="GO" id="GO:0004029">
    <property type="term" value="F:aldehyde dehydrogenase (NAD+) activity"/>
    <property type="evidence" value="ECO:0007669"/>
    <property type="project" value="TreeGrafter"/>
</dbReference>
<dbReference type="Pfam" id="PF05368">
    <property type="entry name" value="NmrA"/>
    <property type="match status" value="1"/>
</dbReference>
<dbReference type="InterPro" id="IPR008030">
    <property type="entry name" value="NmrA-like"/>
</dbReference>
<dbReference type="GeneID" id="67019515"/>
<proteinExistence type="predicted"/>
<keyword evidence="3" id="KW-1185">Reference proteome</keyword>
<dbReference type="AlphaFoldDB" id="A0A8J2N1I6"/>
<evidence type="ECO:0000313" key="3">
    <source>
        <dbReference type="Proteomes" id="UP000676310"/>
    </source>
</evidence>